<gene>
    <name evidence="1" type="ORF">TRIUR3_32105</name>
</gene>
<proteinExistence type="predicted"/>
<organism evidence="1">
    <name type="scientific">Triticum urartu</name>
    <name type="common">Red wild einkorn</name>
    <name type="synonym">Crithodium urartu</name>
    <dbReference type="NCBI Taxonomy" id="4572"/>
    <lineage>
        <taxon>Eukaryota</taxon>
        <taxon>Viridiplantae</taxon>
        <taxon>Streptophyta</taxon>
        <taxon>Embryophyta</taxon>
        <taxon>Tracheophyta</taxon>
        <taxon>Spermatophyta</taxon>
        <taxon>Magnoliopsida</taxon>
        <taxon>Liliopsida</taxon>
        <taxon>Poales</taxon>
        <taxon>Poaceae</taxon>
        <taxon>BOP clade</taxon>
        <taxon>Pooideae</taxon>
        <taxon>Triticodae</taxon>
        <taxon>Triticeae</taxon>
        <taxon>Triticinae</taxon>
        <taxon>Triticum</taxon>
    </lineage>
</organism>
<accession>M8AM81</accession>
<protein>
    <submittedName>
        <fullName evidence="1">Uncharacterized protein</fullName>
    </submittedName>
</protein>
<evidence type="ECO:0000313" key="1">
    <source>
        <dbReference type="EMBL" id="EMS66190.1"/>
    </source>
</evidence>
<name>M8AM81_TRIUA</name>
<dbReference type="AlphaFoldDB" id="M8AM81"/>
<reference evidence="1" key="1">
    <citation type="journal article" date="2013" name="Nature">
        <title>Draft genome of the wheat A-genome progenitor Triticum urartu.</title>
        <authorList>
            <person name="Ling H.Q."/>
            <person name="Zhao S."/>
            <person name="Liu D."/>
            <person name="Wang J."/>
            <person name="Sun H."/>
            <person name="Zhang C."/>
            <person name="Fan H."/>
            <person name="Li D."/>
            <person name="Dong L."/>
            <person name="Tao Y."/>
            <person name="Gao C."/>
            <person name="Wu H."/>
            <person name="Li Y."/>
            <person name="Cui Y."/>
            <person name="Guo X."/>
            <person name="Zheng S."/>
            <person name="Wang B."/>
            <person name="Yu K."/>
            <person name="Liang Q."/>
            <person name="Yang W."/>
            <person name="Lou X."/>
            <person name="Chen J."/>
            <person name="Feng M."/>
            <person name="Jian J."/>
            <person name="Zhang X."/>
            <person name="Luo G."/>
            <person name="Jiang Y."/>
            <person name="Liu J."/>
            <person name="Wang Z."/>
            <person name="Sha Y."/>
            <person name="Zhang B."/>
            <person name="Wu H."/>
            <person name="Tang D."/>
            <person name="Shen Q."/>
            <person name="Xue P."/>
            <person name="Zou S."/>
            <person name="Wang X."/>
            <person name="Liu X."/>
            <person name="Wang F."/>
            <person name="Yang Y."/>
            <person name="An X."/>
            <person name="Dong Z."/>
            <person name="Zhang K."/>
            <person name="Zhang X."/>
            <person name="Luo M.C."/>
            <person name="Dvorak J."/>
            <person name="Tong Y."/>
            <person name="Wang J."/>
            <person name="Yang H."/>
            <person name="Li Z."/>
            <person name="Wang D."/>
            <person name="Zhang A."/>
            <person name="Wang J."/>
        </authorList>
    </citation>
    <scope>NUCLEOTIDE SEQUENCE</scope>
</reference>
<sequence>MERWTALPRATNLEKHRWSEGGESSGGYWIKAEGGIGETREERRGGGFCPETGLYIRTIPGGWSPGAVGLTSEQRSS</sequence>
<dbReference type="EMBL" id="KD034391">
    <property type="protein sequence ID" value="EMS66190.1"/>
    <property type="molecule type" value="Genomic_DNA"/>
</dbReference>